<dbReference type="InterPro" id="IPR050740">
    <property type="entry name" value="Aldehyde_DH_Superfamily"/>
</dbReference>
<evidence type="ECO:0000313" key="6">
    <source>
        <dbReference type="EMBL" id="EXC08617.1"/>
    </source>
</evidence>
<dbReference type="InterPro" id="IPR016162">
    <property type="entry name" value="Ald_DH_N"/>
</dbReference>
<dbReference type="GO" id="GO:0009450">
    <property type="term" value="P:gamma-aminobutyric acid catabolic process"/>
    <property type="evidence" value="ECO:0007669"/>
    <property type="project" value="InterPro"/>
</dbReference>
<dbReference type="SUPFAM" id="SSF53720">
    <property type="entry name" value="ALDH-like"/>
    <property type="match status" value="1"/>
</dbReference>
<evidence type="ECO:0000256" key="4">
    <source>
        <dbReference type="RuleBase" id="RU003345"/>
    </source>
</evidence>
<feature type="active site" evidence="3">
    <location>
        <position position="253"/>
    </location>
</feature>
<evidence type="ECO:0000256" key="2">
    <source>
        <dbReference type="ARBA" id="ARBA00023002"/>
    </source>
</evidence>
<evidence type="ECO:0000313" key="7">
    <source>
        <dbReference type="Proteomes" id="UP000021108"/>
    </source>
</evidence>
<evidence type="ECO:0000259" key="5">
    <source>
        <dbReference type="Pfam" id="PF00171"/>
    </source>
</evidence>
<dbReference type="GO" id="GO:0005829">
    <property type="term" value="C:cytosol"/>
    <property type="evidence" value="ECO:0007669"/>
    <property type="project" value="TreeGrafter"/>
</dbReference>
<accession>A0A009PHQ4</accession>
<sequence>MIQNNLQYLLKHPDISLEAPASNDYIEVNDAATGETLAWVKTYDRAGVEAAINRSAKAQAAWKKQTALARADVLLAWYNLMLEHKENLAQILTAEQGKPLAEARGEIGYAASFIRWFAEQARRIDGEVLTPTLPNQRLLVIKQAIGVTAAITPWNFPAAMITRKAGPAIAAGCSMLVKPAEQTPLTAYALEVLALQAGLPADVLINISGDAVEVGKTLCESDIVRKLSFTGSTQVGRILMQQCAPTIKKLSLELGGNAPVLVFDDANLEQAVQGIMASKYRNSGQTCVCANRIYVQDGIYDALAERLVEAVSKLKVGDGRQEGSTQGPLIDEDAIAKVQSHIADATEKGATVRIGGQRSALGGTFFEPTVLTGVTQDMKVSKEETFGPLAPLFRFKTEDEAVAMANDTEFGLAAYLFTQSTARQWRVGEALEYGMVGINTGAISNEVAPFGGVKQSGLGREGSKFGIEEYVEMKYLCVDLSE</sequence>
<dbReference type="PROSITE" id="PS00687">
    <property type="entry name" value="ALDEHYDE_DEHYDR_GLU"/>
    <property type="match status" value="1"/>
</dbReference>
<dbReference type="Pfam" id="PF00171">
    <property type="entry name" value="Aldedh"/>
    <property type="match status" value="1"/>
</dbReference>
<comment type="caution">
    <text evidence="6">The sequence shown here is derived from an EMBL/GenBank/DDBJ whole genome shotgun (WGS) entry which is preliminary data.</text>
</comment>
<dbReference type="InterPro" id="IPR029510">
    <property type="entry name" value="Ald_DH_CS_GLU"/>
</dbReference>
<evidence type="ECO:0000256" key="1">
    <source>
        <dbReference type="ARBA" id="ARBA00009986"/>
    </source>
</evidence>
<dbReference type="FunFam" id="3.40.605.10:FF:000005">
    <property type="entry name" value="Succinate-semialdehyde dehydrogenase I"/>
    <property type="match status" value="1"/>
</dbReference>
<evidence type="ECO:0000256" key="3">
    <source>
        <dbReference type="PROSITE-ProRule" id="PRU10007"/>
    </source>
</evidence>
<dbReference type="PATRIC" id="fig|1310607.3.peg.1174"/>
<dbReference type="RefSeq" id="WP_000615681.1">
    <property type="nucleotide sequence ID" value="NZ_JEXD01000006.1"/>
</dbReference>
<protein>
    <submittedName>
        <fullName evidence="6">Succinate-semialdehyde dehydrogenase family protein</fullName>
        <ecNumber evidence="6">1.2.1.-</ecNumber>
    </submittedName>
</protein>
<dbReference type="GO" id="GO:0004777">
    <property type="term" value="F:succinate-semialdehyde dehydrogenase (NAD+) activity"/>
    <property type="evidence" value="ECO:0007669"/>
    <property type="project" value="TreeGrafter"/>
</dbReference>
<keyword evidence="2 4" id="KW-0560">Oxidoreductase</keyword>
<dbReference type="EC" id="1.2.1.-" evidence="6"/>
<dbReference type="InterPro" id="IPR016160">
    <property type="entry name" value="Ald_DH_CS_CYS"/>
</dbReference>
<feature type="domain" description="Aldehyde dehydrogenase" evidence="5">
    <location>
        <begin position="23"/>
        <end position="475"/>
    </location>
</feature>
<proteinExistence type="inferred from homology"/>
<dbReference type="CDD" id="cd07103">
    <property type="entry name" value="ALDH_F5_SSADH_GabD"/>
    <property type="match status" value="1"/>
</dbReference>
<dbReference type="InterPro" id="IPR016161">
    <property type="entry name" value="Ald_DH/histidinol_DH"/>
</dbReference>
<reference evidence="6 7" key="1">
    <citation type="submission" date="2014-02" db="EMBL/GenBank/DDBJ databases">
        <title>Comparative genomics and transcriptomics to identify genetic mechanisms underlying the emergence of carbapenem resistant Acinetobacter baumannii (CRAb).</title>
        <authorList>
            <person name="Harris A.D."/>
            <person name="Johnson K.J."/>
            <person name="George J."/>
            <person name="Shefchek K."/>
            <person name="Daugherty S.C."/>
            <person name="Parankush S."/>
            <person name="Sadzewicz L."/>
            <person name="Tallon L."/>
            <person name="Sengamalay N."/>
            <person name="Hazen T.H."/>
            <person name="Rasko D.A."/>
        </authorList>
    </citation>
    <scope>NUCLEOTIDE SEQUENCE [LARGE SCALE GENOMIC DNA]</scope>
    <source>
        <strain evidence="6 7">625974</strain>
    </source>
</reference>
<dbReference type="EMBL" id="JEXD01000006">
    <property type="protein sequence ID" value="EXC08617.1"/>
    <property type="molecule type" value="Genomic_DNA"/>
</dbReference>
<dbReference type="InterPro" id="IPR015590">
    <property type="entry name" value="Aldehyde_DH_dom"/>
</dbReference>
<dbReference type="FunFam" id="3.40.309.10:FF:000004">
    <property type="entry name" value="Succinate-semialdehyde dehydrogenase I"/>
    <property type="match status" value="1"/>
</dbReference>
<dbReference type="AlphaFoldDB" id="A0A009PHQ4"/>
<dbReference type="InterPro" id="IPR016163">
    <property type="entry name" value="Ald_DH_C"/>
</dbReference>
<dbReference type="Gene3D" id="3.40.605.10">
    <property type="entry name" value="Aldehyde Dehydrogenase, Chain A, domain 1"/>
    <property type="match status" value="1"/>
</dbReference>
<dbReference type="InterPro" id="IPR010102">
    <property type="entry name" value="Succ_semiAld_DH"/>
</dbReference>
<gene>
    <name evidence="6" type="ORF">J506_1208</name>
</gene>
<name>A0A009PHQ4_ACIBA</name>
<dbReference type="NCBIfam" id="TIGR01780">
    <property type="entry name" value="SSADH"/>
    <property type="match status" value="1"/>
</dbReference>
<dbReference type="PANTHER" id="PTHR43353:SF5">
    <property type="entry name" value="SUCCINATE-SEMIALDEHYDE DEHYDROGENASE, MITOCHONDRIAL"/>
    <property type="match status" value="1"/>
</dbReference>
<comment type="similarity">
    <text evidence="1 4">Belongs to the aldehyde dehydrogenase family.</text>
</comment>
<dbReference type="Proteomes" id="UP000021108">
    <property type="component" value="Unassembled WGS sequence"/>
</dbReference>
<organism evidence="6 7">
    <name type="scientific">Acinetobacter baumannii 625974</name>
    <dbReference type="NCBI Taxonomy" id="1310607"/>
    <lineage>
        <taxon>Bacteria</taxon>
        <taxon>Pseudomonadati</taxon>
        <taxon>Pseudomonadota</taxon>
        <taxon>Gammaproteobacteria</taxon>
        <taxon>Moraxellales</taxon>
        <taxon>Moraxellaceae</taxon>
        <taxon>Acinetobacter</taxon>
        <taxon>Acinetobacter calcoaceticus/baumannii complex</taxon>
    </lineage>
</organism>
<dbReference type="Gene3D" id="3.40.309.10">
    <property type="entry name" value="Aldehyde Dehydrogenase, Chain A, domain 2"/>
    <property type="match status" value="1"/>
</dbReference>
<dbReference type="PROSITE" id="PS00070">
    <property type="entry name" value="ALDEHYDE_DEHYDR_CYS"/>
    <property type="match status" value="1"/>
</dbReference>
<dbReference type="PANTHER" id="PTHR43353">
    <property type="entry name" value="SUCCINATE-SEMIALDEHYDE DEHYDROGENASE, MITOCHONDRIAL"/>
    <property type="match status" value="1"/>
</dbReference>